<organism evidence="2 3">
    <name type="scientific">Paenibacillus tritici</name>
    <dbReference type="NCBI Taxonomy" id="1873425"/>
    <lineage>
        <taxon>Bacteria</taxon>
        <taxon>Bacillati</taxon>
        <taxon>Bacillota</taxon>
        <taxon>Bacilli</taxon>
        <taxon>Bacillales</taxon>
        <taxon>Paenibacillaceae</taxon>
        <taxon>Paenibacillus</taxon>
    </lineage>
</organism>
<dbReference type="EMBL" id="JABMKX010000007">
    <property type="protein sequence ID" value="NQX46604.1"/>
    <property type="molecule type" value="Genomic_DNA"/>
</dbReference>
<feature type="domain" description="WCX" evidence="1">
    <location>
        <begin position="21"/>
        <end position="57"/>
    </location>
</feature>
<evidence type="ECO:0000259" key="1">
    <source>
        <dbReference type="Pfam" id="PF25583"/>
    </source>
</evidence>
<reference evidence="2 3" key="1">
    <citation type="submission" date="2020-05" db="EMBL/GenBank/DDBJ databases">
        <title>Paenibacillus glebae, sp. nov., Paenibacillus humi sp. nov., Paenibacillus pedi sp. nov., Paenibacillus terrestris sp. nov. and Paenibacillus terricola sp. nov., isolated from a forest top soil sample.</title>
        <authorList>
            <person name="Qi S."/>
            <person name="Carlier A."/>
            <person name="Cnockaert M."/>
            <person name="Vandamme P."/>
        </authorList>
    </citation>
    <scope>NUCLEOTIDE SEQUENCE [LARGE SCALE GENOMIC DNA]</scope>
    <source>
        <strain evidence="2 3">LMG 29502</strain>
    </source>
</reference>
<proteinExistence type="predicted"/>
<protein>
    <recommendedName>
        <fullName evidence="1">WCX domain-containing protein</fullName>
    </recommendedName>
</protein>
<accession>A0ABX2DSR1</accession>
<sequence length="63" mass="7251">MEKREISFAYHSRSGKSSCIPVEEFPFTAQKLLAYGPEVKVVSPRELQECVRELLEKTISQYS</sequence>
<dbReference type="RefSeq" id="WP_173134516.1">
    <property type="nucleotide sequence ID" value="NZ_JABMKX010000007.1"/>
</dbReference>
<keyword evidence="3" id="KW-1185">Reference proteome</keyword>
<gene>
    <name evidence="2" type="ORF">HQN87_14785</name>
</gene>
<evidence type="ECO:0000313" key="3">
    <source>
        <dbReference type="Proteomes" id="UP000711047"/>
    </source>
</evidence>
<dbReference type="Proteomes" id="UP000711047">
    <property type="component" value="Unassembled WGS sequence"/>
</dbReference>
<name>A0ABX2DSR1_9BACL</name>
<dbReference type="InterPro" id="IPR057727">
    <property type="entry name" value="WCX_dom"/>
</dbReference>
<dbReference type="Pfam" id="PF25583">
    <property type="entry name" value="WCX"/>
    <property type="match status" value="1"/>
</dbReference>
<comment type="caution">
    <text evidence="2">The sequence shown here is derived from an EMBL/GenBank/DDBJ whole genome shotgun (WGS) entry which is preliminary data.</text>
</comment>
<evidence type="ECO:0000313" key="2">
    <source>
        <dbReference type="EMBL" id="NQX46604.1"/>
    </source>
</evidence>